<proteinExistence type="predicted"/>
<sequence length="14" mass="1529">MEKATAKVFSSSSR</sequence>
<organism evidence="1">
    <name type="scientific">Arundo donax</name>
    <name type="common">Giant reed</name>
    <name type="synonym">Donax arundinaceus</name>
    <dbReference type="NCBI Taxonomy" id="35708"/>
    <lineage>
        <taxon>Eukaryota</taxon>
        <taxon>Viridiplantae</taxon>
        <taxon>Streptophyta</taxon>
        <taxon>Embryophyta</taxon>
        <taxon>Tracheophyta</taxon>
        <taxon>Spermatophyta</taxon>
        <taxon>Magnoliopsida</taxon>
        <taxon>Liliopsida</taxon>
        <taxon>Poales</taxon>
        <taxon>Poaceae</taxon>
        <taxon>PACMAD clade</taxon>
        <taxon>Arundinoideae</taxon>
        <taxon>Arundineae</taxon>
        <taxon>Arundo</taxon>
    </lineage>
</organism>
<dbReference type="EMBL" id="GBRH01277786">
    <property type="protein sequence ID" value="JAD20109.1"/>
    <property type="molecule type" value="Transcribed_RNA"/>
</dbReference>
<accession>A0A0A8Y2X0</accession>
<evidence type="ECO:0000313" key="1">
    <source>
        <dbReference type="EMBL" id="JAD20109.1"/>
    </source>
</evidence>
<reference evidence="1" key="1">
    <citation type="submission" date="2014-09" db="EMBL/GenBank/DDBJ databases">
        <authorList>
            <person name="Magalhaes I.L.F."/>
            <person name="Oliveira U."/>
            <person name="Santos F.R."/>
            <person name="Vidigal T.H.D.A."/>
            <person name="Brescovit A.D."/>
            <person name="Santos A.J."/>
        </authorList>
    </citation>
    <scope>NUCLEOTIDE SEQUENCE</scope>
    <source>
        <tissue evidence="1">Shoot tissue taken approximately 20 cm above the soil surface</tissue>
    </source>
</reference>
<name>A0A0A8Y2X0_ARUDO</name>
<protein>
    <submittedName>
        <fullName evidence="1">Uncharacterized protein</fullName>
    </submittedName>
</protein>
<reference evidence="1" key="2">
    <citation type="journal article" date="2015" name="Data Brief">
        <title>Shoot transcriptome of the giant reed, Arundo donax.</title>
        <authorList>
            <person name="Barrero R.A."/>
            <person name="Guerrero F.D."/>
            <person name="Moolhuijzen P."/>
            <person name="Goolsby J.A."/>
            <person name="Tidwell J."/>
            <person name="Bellgard S.E."/>
            <person name="Bellgard M.I."/>
        </authorList>
    </citation>
    <scope>NUCLEOTIDE SEQUENCE</scope>
    <source>
        <tissue evidence="1">Shoot tissue taken approximately 20 cm above the soil surface</tissue>
    </source>
</reference>